<evidence type="ECO:0000259" key="4">
    <source>
        <dbReference type="Pfam" id="PF01266"/>
    </source>
</evidence>
<feature type="domain" description="FAD dependent oxidoreductase" evidence="4">
    <location>
        <begin position="6"/>
        <end position="343"/>
    </location>
</feature>
<evidence type="ECO:0000256" key="3">
    <source>
        <dbReference type="ARBA" id="ARBA00023002"/>
    </source>
</evidence>
<dbReference type="GO" id="GO:0050660">
    <property type="term" value="F:flavin adenine dinucleotide binding"/>
    <property type="evidence" value="ECO:0007669"/>
    <property type="project" value="InterPro"/>
</dbReference>
<dbReference type="EMBL" id="BEHT01000007">
    <property type="protein sequence ID" value="GBC98197.1"/>
    <property type="molecule type" value="Genomic_DNA"/>
</dbReference>
<dbReference type="SUPFAM" id="SSF51905">
    <property type="entry name" value="FAD/NAD(P)-binding domain"/>
    <property type="match status" value="1"/>
</dbReference>
<evidence type="ECO:0000313" key="5">
    <source>
        <dbReference type="EMBL" id="GBC98197.1"/>
    </source>
</evidence>
<dbReference type="InterPro" id="IPR006076">
    <property type="entry name" value="FAD-dep_OxRdtase"/>
</dbReference>
<dbReference type="GO" id="GO:0005737">
    <property type="term" value="C:cytoplasm"/>
    <property type="evidence" value="ECO:0007669"/>
    <property type="project" value="TreeGrafter"/>
</dbReference>
<accession>A0A2H5XAR6</accession>
<dbReference type="SUPFAM" id="SSF54373">
    <property type="entry name" value="FAD-linked reductases, C-terminal domain"/>
    <property type="match status" value="1"/>
</dbReference>
<evidence type="ECO:0000313" key="6">
    <source>
        <dbReference type="Proteomes" id="UP000236173"/>
    </source>
</evidence>
<dbReference type="PANTHER" id="PTHR13847:SF289">
    <property type="entry name" value="GLYCINE OXIDASE"/>
    <property type="match status" value="1"/>
</dbReference>
<dbReference type="Gene3D" id="3.50.50.60">
    <property type="entry name" value="FAD/NAD(P)-binding domain"/>
    <property type="match status" value="1"/>
</dbReference>
<dbReference type="NCBIfam" id="TIGR02352">
    <property type="entry name" value="thiamin_ThiO"/>
    <property type="match status" value="1"/>
</dbReference>
<evidence type="ECO:0000256" key="2">
    <source>
        <dbReference type="ARBA" id="ARBA00022977"/>
    </source>
</evidence>
<proteinExistence type="predicted"/>
<dbReference type="Gene3D" id="3.30.9.10">
    <property type="entry name" value="D-Amino Acid Oxidase, subunit A, domain 2"/>
    <property type="match status" value="1"/>
</dbReference>
<name>A0A2H5XAR6_9BACT</name>
<dbReference type="PANTHER" id="PTHR13847">
    <property type="entry name" value="SARCOSINE DEHYDROGENASE-RELATED"/>
    <property type="match status" value="1"/>
</dbReference>
<dbReference type="Proteomes" id="UP000236173">
    <property type="component" value="Unassembled WGS sequence"/>
</dbReference>
<dbReference type="GO" id="GO:0050622">
    <property type="term" value="F:glycine dehydrogenase (cyanide-forming) activity"/>
    <property type="evidence" value="ECO:0007669"/>
    <property type="project" value="UniProtKB-EC"/>
</dbReference>
<dbReference type="AlphaFoldDB" id="A0A2H5XAR6"/>
<evidence type="ECO:0000256" key="1">
    <source>
        <dbReference type="ARBA" id="ARBA00004948"/>
    </source>
</evidence>
<reference evidence="6" key="1">
    <citation type="submission" date="2017-09" db="EMBL/GenBank/DDBJ databases">
        <title>Metaegenomics of thermophilic ammonia-oxidizing enrichment culture.</title>
        <authorList>
            <person name="Kato S."/>
            <person name="Suzuki K."/>
        </authorList>
    </citation>
    <scope>NUCLEOTIDE SEQUENCE [LARGE SCALE GENOMIC DNA]</scope>
</reference>
<comment type="pathway">
    <text evidence="1">Cofactor biosynthesis; thiamine diphosphate biosynthesis.</text>
</comment>
<keyword evidence="3 5" id="KW-0560">Oxidoreductase</keyword>
<keyword evidence="2" id="KW-0784">Thiamine biosynthesis</keyword>
<dbReference type="InterPro" id="IPR036188">
    <property type="entry name" value="FAD/NAD-bd_sf"/>
</dbReference>
<dbReference type="GO" id="GO:0009228">
    <property type="term" value="P:thiamine biosynthetic process"/>
    <property type="evidence" value="ECO:0007669"/>
    <property type="project" value="UniProtKB-KW"/>
</dbReference>
<dbReference type="InterPro" id="IPR012727">
    <property type="entry name" value="Gly_oxidase_ThiO"/>
</dbReference>
<organism evidence="5 6">
    <name type="scientific">Candidatus Fervidibacter japonicus</name>
    <dbReference type="NCBI Taxonomy" id="2035412"/>
    <lineage>
        <taxon>Bacteria</taxon>
        <taxon>Candidatus Fervidibacterota</taxon>
        <taxon>Candidatus Fervidibacter</taxon>
    </lineage>
</organism>
<dbReference type="Pfam" id="PF01266">
    <property type="entry name" value="DAO"/>
    <property type="match status" value="1"/>
</dbReference>
<protein>
    <submittedName>
        <fullName evidence="5">Hydrogen cyanide synthase subunit HcnC</fullName>
        <ecNumber evidence="5">1.4.99.5</ecNumber>
    </submittedName>
</protein>
<gene>
    <name evidence="5" type="primary">hcnC</name>
    <name evidence="5" type="ORF">HRbin17_00696</name>
</gene>
<sequence length="355" mass="38267">MALTTDVLVIGAGIIGCGIAYELAKAGVRVVVAERGEIGRESSWAGAGVCIAQRPDSDPLSPLRRISQQLYPQWVAELQKQTGIDAEWRQCGRLMLLDDESEWQRWRTVVERLREQGVTVSLLSADEVRRCEPAVTPETIGAVLWHEDAQVRNPRLVRALAVAAMQRGVVFLTHSPVIRLQPAENHVEAMAGAEQVSAGAAVIAAGCWSGEIGALLGLDVPVMPARGQMVLLDTFAAPLRSIVEWGGFYCVPRSDGRVLVGATVEFVGYDKRTTAAGVTALLTAAQRAVPALRQATFVTAWAGLRPYAERPLLGRLTETVFVATGHFRVGIQMAPGTAVTLRDLILSGHSPLLRQ</sequence>
<dbReference type="GO" id="GO:0009229">
    <property type="term" value="P:thiamine diphosphate biosynthetic process"/>
    <property type="evidence" value="ECO:0007669"/>
    <property type="project" value="UniProtKB-UniPathway"/>
</dbReference>
<dbReference type="UniPathway" id="UPA00060"/>
<comment type="caution">
    <text evidence="5">The sequence shown here is derived from an EMBL/GenBank/DDBJ whole genome shotgun (WGS) entry which is preliminary data.</text>
</comment>
<dbReference type="EC" id="1.4.99.5" evidence="5"/>